<proteinExistence type="inferred from homology"/>
<evidence type="ECO:0000256" key="3">
    <source>
        <dbReference type="ARBA" id="ARBA00022723"/>
    </source>
</evidence>
<dbReference type="GO" id="GO:0016705">
    <property type="term" value="F:oxidoreductase activity, acting on paired donors, with incorporation or reduction of molecular oxygen"/>
    <property type="evidence" value="ECO:0007669"/>
    <property type="project" value="InterPro"/>
</dbReference>
<evidence type="ECO:0000313" key="7">
    <source>
        <dbReference type="EMBL" id="GJJ09296.1"/>
    </source>
</evidence>
<organism evidence="7 8">
    <name type="scientific">Clathrus columnatus</name>
    <dbReference type="NCBI Taxonomy" id="1419009"/>
    <lineage>
        <taxon>Eukaryota</taxon>
        <taxon>Fungi</taxon>
        <taxon>Dikarya</taxon>
        <taxon>Basidiomycota</taxon>
        <taxon>Agaricomycotina</taxon>
        <taxon>Agaricomycetes</taxon>
        <taxon>Phallomycetidae</taxon>
        <taxon>Phallales</taxon>
        <taxon>Clathraceae</taxon>
        <taxon>Clathrus</taxon>
    </lineage>
</organism>
<evidence type="ECO:0000256" key="2">
    <source>
        <dbReference type="ARBA" id="ARBA00022617"/>
    </source>
</evidence>
<name>A0AAV5A8F2_9AGAM</name>
<dbReference type="InterPro" id="IPR036396">
    <property type="entry name" value="Cyt_P450_sf"/>
</dbReference>
<evidence type="ECO:0008006" key="9">
    <source>
        <dbReference type="Google" id="ProtNLM"/>
    </source>
</evidence>
<evidence type="ECO:0000256" key="6">
    <source>
        <dbReference type="SAM" id="MobiDB-lite"/>
    </source>
</evidence>
<gene>
    <name evidence="7" type="ORF">Clacol_003518</name>
</gene>
<protein>
    <recommendedName>
        <fullName evidence="9">Cytochrome P450</fullName>
    </recommendedName>
</protein>
<evidence type="ECO:0000256" key="4">
    <source>
        <dbReference type="ARBA" id="ARBA00023004"/>
    </source>
</evidence>
<evidence type="ECO:0000313" key="8">
    <source>
        <dbReference type="Proteomes" id="UP001050691"/>
    </source>
</evidence>
<sequence>MCDFNLFLNKAGYETLNNIILTKFQNEHFPYFQNDDGGWIGKGGTYYAFTNETPVNSELEIRTSIAGWNDKWMYLVSRFISYPPLSEPSSPRSPYTHSKRSSGSFSFASVPWVGVPIPEGSMLHCTAITRIEFQTFRSSVPSNLVLASSGYGITHELFEKIQNWRFNDNGKYIKELYHNAWRSIPVNERWWEKAFYGEIELRRAEAARTLNTLVYTISTHNRYSTSDCLLETLPKQADKHVLVPFGSTARKTILTDRRFNSTMGYALMTSAIKDIIPTLSNYKDGDDPNHLPATPFAWLFRKVVRTDVMEKYPPMILQDILNELHTWDDEGISDPFDNLRRLLIIPILRIVLGAEVLSHPSRITQTISGLMAIEEANGLPDLPTKPVAILPTIMLLISNYSMGVSIIRKKINRIVSGARLYGLFVKVVKERRDSIYGPQQDILQTILEEDREGQLGNGAVAQRLIMALFTAGGSSSSVYPWLFVFLCEHPKWKYEVENEVRGFLKEHVPSFSEGSSSSSSQHILSSLSTLDLSTWENSFPVLEKCLRETLRLVLINAVPRMNFGEDINLSPSTRTVGNATVKKDEFVLYLTEDAHLNDKIYSDPFEFDPARPYSNEPTDFLGWGAGLHTCTGQRLAKVIIRVVTVVLINEFDFELADSSKKARSEPECRLFGIGTPKQPVLLKYRRRHCKDAEETAELKKH</sequence>
<dbReference type="InterPro" id="IPR050529">
    <property type="entry name" value="CYP450_sterol_14alpha_dmase"/>
</dbReference>
<dbReference type="InterPro" id="IPR002401">
    <property type="entry name" value="Cyt_P450_E_grp-I"/>
</dbReference>
<dbReference type="Gene3D" id="1.10.630.10">
    <property type="entry name" value="Cytochrome P450"/>
    <property type="match status" value="1"/>
</dbReference>
<dbReference type="CDD" id="cd00302">
    <property type="entry name" value="cytochrome_P450"/>
    <property type="match status" value="1"/>
</dbReference>
<comment type="similarity">
    <text evidence="1">Belongs to the cytochrome P450 family.</text>
</comment>
<dbReference type="AlphaFoldDB" id="A0AAV5A8F2"/>
<dbReference type="GO" id="GO:0004497">
    <property type="term" value="F:monooxygenase activity"/>
    <property type="evidence" value="ECO:0007669"/>
    <property type="project" value="InterPro"/>
</dbReference>
<dbReference type="InterPro" id="IPR001128">
    <property type="entry name" value="Cyt_P450"/>
</dbReference>
<feature type="compositionally biased region" description="Low complexity" evidence="6">
    <location>
        <begin position="85"/>
        <end position="94"/>
    </location>
</feature>
<dbReference type="GO" id="GO:0020037">
    <property type="term" value="F:heme binding"/>
    <property type="evidence" value="ECO:0007669"/>
    <property type="project" value="InterPro"/>
</dbReference>
<dbReference type="Pfam" id="PF00067">
    <property type="entry name" value="p450"/>
    <property type="match status" value="1"/>
</dbReference>
<evidence type="ECO:0000256" key="5">
    <source>
        <dbReference type="PIRSR" id="PIRSR602401-1"/>
    </source>
</evidence>
<keyword evidence="8" id="KW-1185">Reference proteome</keyword>
<comment type="cofactor">
    <cofactor evidence="5">
        <name>heme</name>
        <dbReference type="ChEBI" id="CHEBI:30413"/>
    </cofactor>
</comment>
<keyword evidence="3 5" id="KW-0479">Metal-binding</keyword>
<evidence type="ECO:0000256" key="1">
    <source>
        <dbReference type="ARBA" id="ARBA00010617"/>
    </source>
</evidence>
<dbReference type="EMBL" id="BPWL01000004">
    <property type="protein sequence ID" value="GJJ09296.1"/>
    <property type="molecule type" value="Genomic_DNA"/>
</dbReference>
<reference evidence="7" key="1">
    <citation type="submission" date="2021-10" db="EMBL/GenBank/DDBJ databases">
        <title>De novo Genome Assembly of Clathrus columnatus (Basidiomycota, Fungi) Using Illumina and Nanopore Sequence Data.</title>
        <authorList>
            <person name="Ogiso-Tanaka E."/>
            <person name="Itagaki H."/>
            <person name="Hosoya T."/>
            <person name="Hosaka K."/>
        </authorList>
    </citation>
    <scope>NUCLEOTIDE SEQUENCE</scope>
    <source>
        <strain evidence="7">MO-923</strain>
    </source>
</reference>
<accession>A0AAV5A8F2</accession>
<feature type="binding site" description="axial binding residue" evidence="5">
    <location>
        <position position="630"/>
    </location>
    <ligand>
        <name>heme</name>
        <dbReference type="ChEBI" id="CHEBI:30413"/>
    </ligand>
    <ligandPart>
        <name>Fe</name>
        <dbReference type="ChEBI" id="CHEBI:18248"/>
    </ligandPart>
</feature>
<dbReference type="PANTHER" id="PTHR24304">
    <property type="entry name" value="CYTOCHROME P450 FAMILY 7"/>
    <property type="match status" value="1"/>
</dbReference>
<comment type="caution">
    <text evidence="7">The sequence shown here is derived from an EMBL/GenBank/DDBJ whole genome shotgun (WGS) entry which is preliminary data.</text>
</comment>
<keyword evidence="4 5" id="KW-0408">Iron</keyword>
<feature type="region of interest" description="Disordered" evidence="6">
    <location>
        <begin position="85"/>
        <end position="104"/>
    </location>
</feature>
<dbReference type="PANTHER" id="PTHR24304:SF2">
    <property type="entry name" value="24-HYDROXYCHOLESTEROL 7-ALPHA-HYDROXYLASE"/>
    <property type="match status" value="1"/>
</dbReference>
<dbReference type="SUPFAM" id="SSF48264">
    <property type="entry name" value="Cytochrome P450"/>
    <property type="match status" value="1"/>
</dbReference>
<dbReference type="PRINTS" id="PR00463">
    <property type="entry name" value="EP450I"/>
</dbReference>
<dbReference type="GO" id="GO:0005506">
    <property type="term" value="F:iron ion binding"/>
    <property type="evidence" value="ECO:0007669"/>
    <property type="project" value="InterPro"/>
</dbReference>
<dbReference type="Proteomes" id="UP001050691">
    <property type="component" value="Unassembled WGS sequence"/>
</dbReference>
<keyword evidence="2 5" id="KW-0349">Heme</keyword>